<name>A0A0C2FY00_9BILA</name>
<accession>A0A0C2FY00</accession>
<protein>
    <submittedName>
        <fullName evidence="2">Uncharacterized protein</fullName>
    </submittedName>
</protein>
<gene>
    <name evidence="2" type="ORF">ANCDUO_16427</name>
</gene>
<organism evidence="2 3">
    <name type="scientific">Ancylostoma duodenale</name>
    <dbReference type="NCBI Taxonomy" id="51022"/>
    <lineage>
        <taxon>Eukaryota</taxon>
        <taxon>Metazoa</taxon>
        <taxon>Ecdysozoa</taxon>
        <taxon>Nematoda</taxon>
        <taxon>Chromadorea</taxon>
        <taxon>Rhabditida</taxon>
        <taxon>Rhabditina</taxon>
        <taxon>Rhabditomorpha</taxon>
        <taxon>Strongyloidea</taxon>
        <taxon>Ancylostomatidae</taxon>
        <taxon>Ancylostomatinae</taxon>
        <taxon>Ancylostoma</taxon>
    </lineage>
</organism>
<dbReference type="SUPFAM" id="SSF90112">
    <property type="entry name" value="Neurotransmitter-gated ion-channel transmembrane pore"/>
    <property type="match status" value="1"/>
</dbReference>
<dbReference type="InterPro" id="IPR036719">
    <property type="entry name" value="Neuro-gated_channel_TM_sf"/>
</dbReference>
<keyword evidence="1" id="KW-0472">Membrane</keyword>
<keyword evidence="3" id="KW-1185">Reference proteome</keyword>
<feature type="transmembrane region" description="Helical" evidence="1">
    <location>
        <begin position="47"/>
        <end position="68"/>
    </location>
</feature>
<evidence type="ECO:0000313" key="3">
    <source>
        <dbReference type="Proteomes" id="UP000054047"/>
    </source>
</evidence>
<dbReference type="GO" id="GO:0006811">
    <property type="term" value="P:monoatomic ion transport"/>
    <property type="evidence" value="ECO:0007669"/>
    <property type="project" value="InterPro"/>
</dbReference>
<dbReference type="Gene3D" id="1.20.58.390">
    <property type="entry name" value="Neurotransmitter-gated ion-channel transmembrane domain"/>
    <property type="match status" value="1"/>
</dbReference>
<reference evidence="2 3" key="1">
    <citation type="submission" date="2013-12" db="EMBL/GenBank/DDBJ databases">
        <title>Draft genome of the parsitic nematode Ancylostoma duodenale.</title>
        <authorList>
            <person name="Mitreva M."/>
        </authorList>
    </citation>
    <scope>NUCLEOTIDE SEQUENCE [LARGE SCALE GENOMIC DNA]</scope>
    <source>
        <strain evidence="2 3">Zhejiang</strain>
    </source>
</reference>
<proteinExistence type="predicted"/>
<evidence type="ECO:0000313" key="2">
    <source>
        <dbReference type="EMBL" id="KIH53445.1"/>
    </source>
</evidence>
<dbReference type="InterPro" id="IPR038050">
    <property type="entry name" value="Neuro_actylchol_rec"/>
</dbReference>
<sequence length="76" mass="8476">MDHMSEDYTLMLVSKQLSKGVLFMRSVAEITTRRSKGSELGASIDKAASIGFPVAFAIFNVGYWGYYLSSTSRMRL</sequence>
<dbReference type="GO" id="GO:0016020">
    <property type="term" value="C:membrane"/>
    <property type="evidence" value="ECO:0007669"/>
    <property type="project" value="InterPro"/>
</dbReference>
<keyword evidence="1" id="KW-0812">Transmembrane</keyword>
<dbReference type="EMBL" id="KN741192">
    <property type="protein sequence ID" value="KIH53445.1"/>
    <property type="molecule type" value="Genomic_DNA"/>
</dbReference>
<dbReference type="OrthoDB" id="5862232at2759"/>
<dbReference type="Proteomes" id="UP000054047">
    <property type="component" value="Unassembled WGS sequence"/>
</dbReference>
<evidence type="ECO:0000256" key="1">
    <source>
        <dbReference type="SAM" id="Phobius"/>
    </source>
</evidence>
<dbReference type="AlphaFoldDB" id="A0A0C2FY00"/>
<keyword evidence="1" id="KW-1133">Transmembrane helix</keyword>